<feature type="transmembrane region" description="Helical" evidence="1">
    <location>
        <begin position="100"/>
        <end position="118"/>
    </location>
</feature>
<evidence type="ECO:0000313" key="3">
    <source>
        <dbReference type="Proteomes" id="UP000027318"/>
    </source>
</evidence>
<accession>A0A063Y5P1</accession>
<dbReference type="Proteomes" id="UP000027318">
    <property type="component" value="Unassembled WGS sequence"/>
</dbReference>
<dbReference type="AlphaFoldDB" id="A0A063Y5P1"/>
<comment type="caution">
    <text evidence="2">The sequence shown here is derived from an EMBL/GenBank/DDBJ whole genome shotgun (WGS) entry which is preliminary data.</text>
</comment>
<sequence length="129" mass="13917">MRQLIQVIACAAVSLLTVALAMAFLFLFLEQISPSELFTSSAAFRVGFQATLLFGVLPAILFGAPAYWWIWRQGQARWLTILPLGAVLGLLVFLLDSALISWGVGCGVLVAGLTHILARRWLGAKPSGC</sequence>
<feature type="transmembrane region" description="Helical" evidence="1">
    <location>
        <begin position="48"/>
        <end position="69"/>
    </location>
</feature>
<gene>
    <name evidence="2" type="ORF">ADINL_1479</name>
</gene>
<keyword evidence="1" id="KW-1133">Transmembrane helix</keyword>
<dbReference type="RefSeq" id="WP_036545834.1">
    <property type="nucleotide sequence ID" value="NZ_JMSZ01000021.1"/>
</dbReference>
<feature type="transmembrane region" description="Helical" evidence="1">
    <location>
        <begin position="7"/>
        <end position="28"/>
    </location>
</feature>
<protein>
    <submittedName>
        <fullName evidence="2">Uncharacterized protein</fullName>
    </submittedName>
</protein>
<keyword evidence="1" id="KW-0472">Membrane</keyword>
<proteinExistence type="predicted"/>
<reference evidence="2 3" key="1">
    <citation type="journal article" date="2005" name="Int. J. Syst. Evol. Microbiol.">
        <title>Nitrincola lacisaponensis gen. nov., sp. nov., a novel alkaliphilic bacterium isolated from an alkaline, saline lake.</title>
        <authorList>
            <person name="Dimitriu P.A."/>
            <person name="Shukla S.K."/>
            <person name="Conradt J."/>
            <person name="Marquez M.C."/>
            <person name="Ventosa A."/>
            <person name="Maglia A."/>
            <person name="Peyton B.M."/>
            <person name="Pinkart H.C."/>
            <person name="Mormile M.R."/>
        </authorList>
    </citation>
    <scope>NUCLEOTIDE SEQUENCE [LARGE SCALE GENOMIC DNA]</scope>
    <source>
        <strain evidence="2 3">4CA</strain>
    </source>
</reference>
<organism evidence="2 3">
    <name type="scientific">Nitrincola lacisaponensis</name>
    <dbReference type="NCBI Taxonomy" id="267850"/>
    <lineage>
        <taxon>Bacteria</taxon>
        <taxon>Pseudomonadati</taxon>
        <taxon>Pseudomonadota</taxon>
        <taxon>Gammaproteobacteria</taxon>
        <taxon>Oceanospirillales</taxon>
        <taxon>Oceanospirillaceae</taxon>
        <taxon>Nitrincola</taxon>
    </lineage>
</organism>
<name>A0A063Y5P1_9GAMM</name>
<dbReference type="STRING" id="267850.ADINL_1479"/>
<evidence type="ECO:0000256" key="1">
    <source>
        <dbReference type="SAM" id="Phobius"/>
    </source>
</evidence>
<keyword evidence="1" id="KW-0812">Transmembrane</keyword>
<evidence type="ECO:0000313" key="2">
    <source>
        <dbReference type="EMBL" id="KDE39842.1"/>
    </source>
</evidence>
<keyword evidence="3" id="KW-1185">Reference proteome</keyword>
<feature type="transmembrane region" description="Helical" evidence="1">
    <location>
        <begin position="76"/>
        <end position="94"/>
    </location>
</feature>
<dbReference type="EMBL" id="JMSZ01000021">
    <property type="protein sequence ID" value="KDE39842.1"/>
    <property type="molecule type" value="Genomic_DNA"/>
</dbReference>